<protein>
    <submittedName>
        <fullName evidence="4">Porin family protein</fullName>
    </submittedName>
</protein>
<dbReference type="InterPro" id="IPR011250">
    <property type="entry name" value="OMP/PagP_B-barrel"/>
</dbReference>
<keyword evidence="1 2" id="KW-0732">Signal</keyword>
<feature type="chain" id="PRO_5019183893" evidence="2">
    <location>
        <begin position="25"/>
        <end position="248"/>
    </location>
</feature>
<keyword evidence="5" id="KW-1185">Reference proteome</keyword>
<dbReference type="Gene3D" id="2.40.160.20">
    <property type="match status" value="1"/>
</dbReference>
<dbReference type="AlphaFoldDB" id="A0A418VSD9"/>
<dbReference type="Pfam" id="PF13505">
    <property type="entry name" value="OMP_b-brl"/>
    <property type="match status" value="1"/>
</dbReference>
<dbReference type="InterPro" id="IPR027385">
    <property type="entry name" value="Beta-barrel_OMP"/>
</dbReference>
<name>A0A418VSD9_9PROT</name>
<dbReference type="OrthoDB" id="5643626at2"/>
<evidence type="ECO:0000259" key="3">
    <source>
        <dbReference type="Pfam" id="PF13505"/>
    </source>
</evidence>
<dbReference type="EMBL" id="QYUL01000003">
    <property type="protein sequence ID" value="RJF79414.1"/>
    <property type="molecule type" value="Genomic_DNA"/>
</dbReference>
<sequence>MTKTFTNTLAGLLLVTATALPAAAQTNTQTAAKTGPYVKLETGASFGRSFDFRADDMGQTISRKLPSAAIVGGGVGWQITPALRTDLTLSYRFPKNWNGTDSVQSLTYDGKVSSLRGFANLYLDVAGLTDGLGVFKPYLGAGVGFSRNKLADLTVTDTTVGALATNPANFDRYTLNGSTRTNFAWQVMAGTGIAVTDAITVDLGYRYVDAGKAKSGVTLTGLGVTTTVDARNANVRTHELTLGLRYAF</sequence>
<reference evidence="4 5" key="1">
    <citation type="submission" date="2018-09" db="EMBL/GenBank/DDBJ databases">
        <authorList>
            <person name="Zhu H."/>
        </authorList>
    </citation>
    <scope>NUCLEOTIDE SEQUENCE [LARGE SCALE GENOMIC DNA]</scope>
    <source>
        <strain evidence="4 5">K2W22B-5</strain>
    </source>
</reference>
<feature type="signal peptide" evidence="2">
    <location>
        <begin position="1"/>
        <end position="24"/>
    </location>
</feature>
<proteinExistence type="predicted"/>
<comment type="caution">
    <text evidence="4">The sequence shown here is derived from an EMBL/GenBank/DDBJ whole genome shotgun (WGS) entry which is preliminary data.</text>
</comment>
<dbReference type="SUPFAM" id="SSF56925">
    <property type="entry name" value="OMPA-like"/>
    <property type="match status" value="1"/>
</dbReference>
<organism evidence="4 5">
    <name type="scientific">Azospirillum cavernae</name>
    <dbReference type="NCBI Taxonomy" id="2320860"/>
    <lineage>
        <taxon>Bacteria</taxon>
        <taxon>Pseudomonadati</taxon>
        <taxon>Pseudomonadota</taxon>
        <taxon>Alphaproteobacteria</taxon>
        <taxon>Rhodospirillales</taxon>
        <taxon>Azospirillaceae</taxon>
        <taxon>Azospirillum</taxon>
    </lineage>
</organism>
<evidence type="ECO:0000256" key="1">
    <source>
        <dbReference type="ARBA" id="ARBA00022729"/>
    </source>
</evidence>
<evidence type="ECO:0000313" key="4">
    <source>
        <dbReference type="EMBL" id="RJF79414.1"/>
    </source>
</evidence>
<evidence type="ECO:0000313" key="5">
    <source>
        <dbReference type="Proteomes" id="UP000283458"/>
    </source>
</evidence>
<feature type="domain" description="Outer membrane protein beta-barrel" evidence="3">
    <location>
        <begin position="11"/>
        <end position="248"/>
    </location>
</feature>
<gene>
    <name evidence="4" type="ORF">D3877_21815</name>
</gene>
<dbReference type="Proteomes" id="UP000283458">
    <property type="component" value="Unassembled WGS sequence"/>
</dbReference>
<dbReference type="RefSeq" id="WP_119832873.1">
    <property type="nucleotide sequence ID" value="NZ_QYUL01000003.1"/>
</dbReference>
<evidence type="ECO:0000256" key="2">
    <source>
        <dbReference type="SAM" id="SignalP"/>
    </source>
</evidence>
<accession>A0A418VSD9</accession>